<gene>
    <name evidence="2" type="ORF">E2C01_056318</name>
</gene>
<protein>
    <recommendedName>
        <fullName evidence="4">Secreted protein</fullName>
    </recommendedName>
</protein>
<dbReference type="Proteomes" id="UP000324222">
    <property type="component" value="Unassembled WGS sequence"/>
</dbReference>
<feature type="signal peptide" evidence="1">
    <location>
        <begin position="1"/>
        <end position="21"/>
    </location>
</feature>
<proteinExistence type="predicted"/>
<organism evidence="2 3">
    <name type="scientific">Portunus trituberculatus</name>
    <name type="common">Swimming crab</name>
    <name type="synonym">Neptunus trituberculatus</name>
    <dbReference type="NCBI Taxonomy" id="210409"/>
    <lineage>
        <taxon>Eukaryota</taxon>
        <taxon>Metazoa</taxon>
        <taxon>Ecdysozoa</taxon>
        <taxon>Arthropoda</taxon>
        <taxon>Crustacea</taxon>
        <taxon>Multicrustacea</taxon>
        <taxon>Malacostraca</taxon>
        <taxon>Eumalacostraca</taxon>
        <taxon>Eucarida</taxon>
        <taxon>Decapoda</taxon>
        <taxon>Pleocyemata</taxon>
        <taxon>Brachyura</taxon>
        <taxon>Eubrachyura</taxon>
        <taxon>Portunoidea</taxon>
        <taxon>Portunidae</taxon>
        <taxon>Portuninae</taxon>
        <taxon>Portunus</taxon>
    </lineage>
</organism>
<name>A0A5B7GXR5_PORTR</name>
<dbReference type="AlphaFoldDB" id="A0A5B7GXR5"/>
<dbReference type="EMBL" id="VSRR010019443">
    <property type="protein sequence ID" value="MPC62235.1"/>
    <property type="molecule type" value="Genomic_DNA"/>
</dbReference>
<sequence length="67" mass="7124">MCGRICVTCIPLFACVLGVSCILTPSPLHQLACTRSRTPAKDVRKMAKERASQQVFARPSSGGCSAL</sequence>
<evidence type="ECO:0008006" key="4">
    <source>
        <dbReference type="Google" id="ProtNLM"/>
    </source>
</evidence>
<feature type="chain" id="PRO_5023028078" description="Secreted protein" evidence="1">
    <location>
        <begin position="22"/>
        <end position="67"/>
    </location>
</feature>
<dbReference type="PROSITE" id="PS51257">
    <property type="entry name" value="PROKAR_LIPOPROTEIN"/>
    <property type="match status" value="1"/>
</dbReference>
<keyword evidence="3" id="KW-1185">Reference proteome</keyword>
<evidence type="ECO:0000313" key="2">
    <source>
        <dbReference type="EMBL" id="MPC62235.1"/>
    </source>
</evidence>
<comment type="caution">
    <text evidence="2">The sequence shown here is derived from an EMBL/GenBank/DDBJ whole genome shotgun (WGS) entry which is preliminary data.</text>
</comment>
<keyword evidence="1" id="KW-0732">Signal</keyword>
<evidence type="ECO:0000313" key="3">
    <source>
        <dbReference type="Proteomes" id="UP000324222"/>
    </source>
</evidence>
<evidence type="ECO:0000256" key="1">
    <source>
        <dbReference type="SAM" id="SignalP"/>
    </source>
</evidence>
<reference evidence="2 3" key="1">
    <citation type="submission" date="2019-05" db="EMBL/GenBank/DDBJ databases">
        <title>Another draft genome of Portunus trituberculatus and its Hox gene families provides insights of decapod evolution.</title>
        <authorList>
            <person name="Jeong J.-H."/>
            <person name="Song I."/>
            <person name="Kim S."/>
            <person name="Choi T."/>
            <person name="Kim D."/>
            <person name="Ryu S."/>
            <person name="Kim W."/>
        </authorList>
    </citation>
    <scope>NUCLEOTIDE SEQUENCE [LARGE SCALE GENOMIC DNA]</scope>
    <source>
        <tissue evidence="2">Muscle</tissue>
    </source>
</reference>
<accession>A0A5B7GXR5</accession>